<geneLocation type="plasmid" evidence="3">
    <name>1P</name>
</geneLocation>
<dbReference type="Gene3D" id="3.90.550.10">
    <property type="entry name" value="Spore Coat Polysaccharide Biosynthesis Protein SpsA, Chain A"/>
    <property type="match status" value="1"/>
</dbReference>
<gene>
    <name evidence="2" type="ORF">AGA_1P138</name>
</gene>
<protein>
    <submittedName>
        <fullName evidence="2">Glycosyl transferase family protein</fullName>
    </submittedName>
</protein>
<evidence type="ECO:0000313" key="2">
    <source>
        <dbReference type="EMBL" id="CEF57442.1"/>
    </source>
</evidence>
<dbReference type="AlphaFoldDB" id="A0A0U5F758"/>
<name>A0A0U5F758_9PROT</name>
<dbReference type="EMBL" id="LN609303">
    <property type="protein sequence ID" value="CEF57442.1"/>
    <property type="molecule type" value="Genomic_DNA"/>
</dbReference>
<dbReference type="InterPro" id="IPR001173">
    <property type="entry name" value="Glyco_trans_2-like"/>
</dbReference>
<dbReference type="PATRIC" id="fig|431306.5.peg.2875"/>
<dbReference type="InterPro" id="IPR050834">
    <property type="entry name" value="Glycosyltransf_2"/>
</dbReference>
<keyword evidence="2" id="KW-0808">Transferase</keyword>
<dbReference type="SUPFAM" id="SSF53448">
    <property type="entry name" value="Nucleotide-diphospho-sugar transferases"/>
    <property type="match status" value="1"/>
</dbReference>
<feature type="domain" description="Glycosyltransferase 2-like" evidence="1">
    <location>
        <begin position="426"/>
        <end position="596"/>
    </location>
</feature>
<dbReference type="PANTHER" id="PTHR43685:SF2">
    <property type="entry name" value="GLYCOSYLTRANSFERASE 2-LIKE DOMAIN-CONTAINING PROTEIN"/>
    <property type="match status" value="1"/>
</dbReference>
<reference evidence="3" key="1">
    <citation type="submission" date="2014-09" db="EMBL/GenBank/DDBJ databases">
        <authorList>
            <person name="Illeghems K.G."/>
        </authorList>
    </citation>
    <scope>NUCLEOTIDE SEQUENCE [LARGE SCALE GENOMIC DNA]</scope>
    <source>
        <strain evidence="3">LMG 23848T</strain>
        <plasmid evidence="3">1P</plasmid>
    </source>
</reference>
<sequence>MTSNMINTKDTAKYRFGKEVLGPVIAQYLQDLYQSCLYYEREHRAKILFMTRAGLRIHQALGVYLSRIGLSIPEDWEFLWASRMMIAKGIWSRNPRLSCDLFNDAFSYTKLETARQCLLGIFEPTKETHAATFDAADWHWTAERLHLGDMIYNHAPNTKDMTEYLKKQSQLFQEKLEGLLTGRKNAVLVDTGWVGTSQRMLHKAIPEITWWGLYFGLSGSDGDDRSHWPWAKGLVFQADKVDPEKPETSVISHRHLIEDLFETLAPSVESYTRKSDGTISADVEAQNLRALEDDSRSPLYSGVLAYLEAAPANPFAVTMAAKAAWKRLSQFLLMPTRQDAEMLLDQRRSADLGRRFTVSVLIPPDNGETYKERLNKAIWQAGQVALEYDEDIAASVQRKLFDLPYTVPKPKVLPGLYSSPIPTVAVITRTMDRPLFLRRALQSVSCQSFKDYIHVVVCDGGDIEFVKKTIADANIDHSKIKLVDCIENRGMEAASNLGIANSESEFVIIHDDDDTWEPDFLTETVVFLNSKAGQQYGGVITQALHVSESVHPDGIHIHGARLYRDDFFAPTLDDMTKSNTFAPISFLFRRTAYDKVGGFNEKFPVLGDWDFNLKFLSSFDIGYIKKPLANYHHRDVQDVELFGNTVVAGIDKHVEYTPILRNKIARRSRGRNV</sequence>
<evidence type="ECO:0000259" key="1">
    <source>
        <dbReference type="Pfam" id="PF00535"/>
    </source>
</evidence>
<dbReference type="Pfam" id="PF00535">
    <property type="entry name" value="Glycos_transf_2"/>
    <property type="match status" value="1"/>
</dbReference>
<dbReference type="GO" id="GO:0016740">
    <property type="term" value="F:transferase activity"/>
    <property type="evidence" value="ECO:0007669"/>
    <property type="project" value="UniProtKB-KW"/>
</dbReference>
<organism evidence="2 3">
    <name type="scientific">Acetobacter ghanensis</name>
    <dbReference type="NCBI Taxonomy" id="431306"/>
    <lineage>
        <taxon>Bacteria</taxon>
        <taxon>Pseudomonadati</taxon>
        <taxon>Pseudomonadota</taxon>
        <taxon>Alphaproteobacteria</taxon>
        <taxon>Acetobacterales</taxon>
        <taxon>Acetobacteraceae</taxon>
        <taxon>Acetobacter</taxon>
    </lineage>
</organism>
<dbReference type="Proteomes" id="UP000068250">
    <property type="component" value="Plasmid 1P"/>
</dbReference>
<proteinExistence type="predicted"/>
<dbReference type="PANTHER" id="PTHR43685">
    <property type="entry name" value="GLYCOSYLTRANSFERASE"/>
    <property type="match status" value="1"/>
</dbReference>
<evidence type="ECO:0000313" key="3">
    <source>
        <dbReference type="Proteomes" id="UP000068250"/>
    </source>
</evidence>
<dbReference type="InterPro" id="IPR029044">
    <property type="entry name" value="Nucleotide-diphossugar_trans"/>
</dbReference>
<dbReference type="RefSeq" id="WP_172793771.1">
    <property type="nucleotide sequence ID" value="NZ_LN609303.1"/>
</dbReference>
<dbReference type="GO" id="GO:0044010">
    <property type="term" value="P:single-species biofilm formation"/>
    <property type="evidence" value="ECO:0007669"/>
    <property type="project" value="TreeGrafter"/>
</dbReference>
<accession>A0A0U5F758</accession>